<dbReference type="PANTHER" id="PTHR31901:SF75">
    <property type="entry name" value="BNAC09G31070D PROTEIN"/>
    <property type="match status" value="1"/>
</dbReference>
<reference evidence="3" key="1">
    <citation type="journal article" date="2015" name="Nat. Plants">
        <title>Genome expansion of Arabis alpina linked with retrotransposition and reduced symmetric DNA methylation.</title>
        <authorList>
            <person name="Willing E.M."/>
            <person name="Rawat V."/>
            <person name="Mandakova T."/>
            <person name="Maumus F."/>
            <person name="James G.V."/>
            <person name="Nordstroem K.J."/>
            <person name="Becker C."/>
            <person name="Warthmann N."/>
            <person name="Chica C."/>
            <person name="Szarzynska B."/>
            <person name="Zytnicki M."/>
            <person name="Albani M.C."/>
            <person name="Kiefer C."/>
            <person name="Bergonzi S."/>
            <person name="Castaings L."/>
            <person name="Mateos J.L."/>
            <person name="Berns M.C."/>
            <person name="Bujdoso N."/>
            <person name="Piofczyk T."/>
            <person name="de Lorenzo L."/>
            <person name="Barrero-Sicilia C."/>
            <person name="Mateos I."/>
            <person name="Piednoel M."/>
            <person name="Hagmann J."/>
            <person name="Chen-Min-Tao R."/>
            <person name="Iglesias-Fernandez R."/>
            <person name="Schuster S.C."/>
            <person name="Alonso-Blanco C."/>
            <person name="Roudier F."/>
            <person name="Carbonero P."/>
            <person name="Paz-Ares J."/>
            <person name="Davis S.J."/>
            <person name="Pecinka A."/>
            <person name="Quesneville H."/>
            <person name="Colot V."/>
            <person name="Lysak M.A."/>
            <person name="Weigel D."/>
            <person name="Coupland G."/>
            <person name="Schneeberger K."/>
        </authorList>
    </citation>
    <scope>NUCLEOTIDE SEQUENCE [LARGE SCALE GENOMIC DNA]</scope>
    <source>
        <strain evidence="3">cv. Pajares</strain>
    </source>
</reference>
<feature type="domain" description="GH3 C-terminal" evidence="1">
    <location>
        <begin position="325"/>
        <end position="370"/>
    </location>
</feature>
<dbReference type="Pfam" id="PF23572">
    <property type="entry name" value="GH3_C"/>
    <property type="match status" value="1"/>
</dbReference>
<dbReference type="GO" id="GO:0005737">
    <property type="term" value="C:cytoplasm"/>
    <property type="evidence" value="ECO:0007669"/>
    <property type="project" value="TreeGrafter"/>
</dbReference>
<dbReference type="AlphaFoldDB" id="A0A087H1P5"/>
<evidence type="ECO:0000313" key="3">
    <source>
        <dbReference type="Proteomes" id="UP000029120"/>
    </source>
</evidence>
<gene>
    <name evidence="2" type="ordered locus">AALP_Aa4g071000</name>
</gene>
<evidence type="ECO:0000259" key="1">
    <source>
        <dbReference type="Pfam" id="PF23572"/>
    </source>
</evidence>
<dbReference type="OMA" id="GFYNDAP"/>
<name>A0A087H1P5_ARAAL</name>
<dbReference type="Pfam" id="PF03321">
    <property type="entry name" value="GH3"/>
    <property type="match status" value="1"/>
</dbReference>
<dbReference type="EMBL" id="CM002872">
    <property type="protein sequence ID" value="KFK36047.1"/>
    <property type="molecule type" value="Genomic_DNA"/>
</dbReference>
<accession>A0A087H1P5</accession>
<dbReference type="InterPro" id="IPR055378">
    <property type="entry name" value="GH3_C"/>
</dbReference>
<evidence type="ECO:0000313" key="2">
    <source>
        <dbReference type="EMBL" id="KFK36047.1"/>
    </source>
</evidence>
<protein>
    <recommendedName>
        <fullName evidence="1">GH3 C-terminal domain-containing protein</fullName>
    </recommendedName>
</protein>
<sequence length="392" mass="43982">MKLRFDPNDVEELTSNAKEIQDDVLEEILTLNANTEYLRRFLHGSSDKELFKKNVPIVSYDDVRPYIERVANGEPSNVISGKPVTRFILSSGTSGGKHKCFPVNNKFDEDMLFIFSLRSSIISKHIEGIQQGKAITFLFSKAQDTTPSGLPAASALVNFLVSDSFKNRPSNCYTSPDEVTLCPDHKQTMYCHLLCGLVQRDQVVSMASSFGSSFVGAITFLENHWKEMCSNIRSGHVSEWITNQSCRDVVANILGGPNAELADLIEEECCQKSWEGKEGEIVDLVNVKLGCYYEPLVTNYYGLHRYRIGDILQVTGFYNSAPQFRRNDGSIRALEIRVVQQGTFDSVMEYFISNGASPSQYKTPLCINSPQVLSILEDKVLARFFSDKFPPL</sequence>
<organism evidence="2 3">
    <name type="scientific">Arabis alpina</name>
    <name type="common">Alpine rock-cress</name>
    <dbReference type="NCBI Taxonomy" id="50452"/>
    <lineage>
        <taxon>Eukaryota</taxon>
        <taxon>Viridiplantae</taxon>
        <taxon>Streptophyta</taxon>
        <taxon>Embryophyta</taxon>
        <taxon>Tracheophyta</taxon>
        <taxon>Spermatophyta</taxon>
        <taxon>Magnoliopsida</taxon>
        <taxon>eudicotyledons</taxon>
        <taxon>Gunneridae</taxon>
        <taxon>Pentapetalae</taxon>
        <taxon>rosids</taxon>
        <taxon>malvids</taxon>
        <taxon>Brassicales</taxon>
        <taxon>Brassicaceae</taxon>
        <taxon>Arabideae</taxon>
        <taxon>Arabis</taxon>
    </lineage>
</organism>
<dbReference type="PANTHER" id="PTHR31901">
    <property type="entry name" value="GH3 DOMAIN-CONTAINING PROTEIN"/>
    <property type="match status" value="1"/>
</dbReference>
<dbReference type="GO" id="GO:0016881">
    <property type="term" value="F:acid-amino acid ligase activity"/>
    <property type="evidence" value="ECO:0007669"/>
    <property type="project" value="TreeGrafter"/>
</dbReference>
<dbReference type="Proteomes" id="UP000029120">
    <property type="component" value="Chromosome 4"/>
</dbReference>
<proteinExistence type="predicted"/>
<keyword evidence="3" id="KW-1185">Reference proteome</keyword>
<dbReference type="OrthoDB" id="10004661at2759"/>
<dbReference type="InterPro" id="IPR004993">
    <property type="entry name" value="GH3"/>
</dbReference>
<dbReference type="Gramene" id="KFK36047">
    <property type="protein sequence ID" value="KFK36047"/>
    <property type="gene ID" value="AALP_AA4G071000"/>
</dbReference>
<dbReference type="eggNOG" id="ENOG502QPMU">
    <property type="taxonomic scope" value="Eukaryota"/>
</dbReference>